<dbReference type="Gene3D" id="3.30.1540.10">
    <property type="entry name" value="formyl-coa transferase, domain 3"/>
    <property type="match status" value="1"/>
</dbReference>
<organism evidence="1">
    <name type="scientific">Archaeoglobus fulgidus</name>
    <dbReference type="NCBI Taxonomy" id="2234"/>
    <lineage>
        <taxon>Archaea</taxon>
        <taxon>Methanobacteriati</taxon>
        <taxon>Methanobacteriota</taxon>
        <taxon>Archaeoglobi</taxon>
        <taxon>Archaeoglobales</taxon>
        <taxon>Archaeoglobaceae</taxon>
        <taxon>Archaeoglobus</taxon>
    </lineage>
</organism>
<dbReference type="Gene3D" id="3.40.50.10540">
    <property type="entry name" value="Crotonobetainyl-coa:carnitine coa-transferase, domain 1"/>
    <property type="match status" value="1"/>
</dbReference>
<dbReference type="InterPro" id="IPR044855">
    <property type="entry name" value="CoA-Trfase_III_dom3_sf"/>
</dbReference>
<accession>A0A7J3M201</accession>
<dbReference type="SUPFAM" id="SSF89796">
    <property type="entry name" value="CoA-transferase family III (CaiB/BaiF)"/>
    <property type="match status" value="1"/>
</dbReference>
<dbReference type="GO" id="GO:0016740">
    <property type="term" value="F:transferase activity"/>
    <property type="evidence" value="ECO:0007669"/>
    <property type="project" value="UniProtKB-KW"/>
</dbReference>
<comment type="caution">
    <text evidence="1">The sequence shown here is derived from an EMBL/GenBank/DDBJ whole genome shotgun (WGS) entry which is preliminary data.</text>
</comment>
<protein>
    <submittedName>
        <fullName evidence="1">CoA transferase</fullName>
    </submittedName>
</protein>
<keyword evidence="1" id="KW-0808">Transferase</keyword>
<dbReference type="PANTHER" id="PTHR48228">
    <property type="entry name" value="SUCCINYL-COA--D-CITRAMALATE COA-TRANSFERASE"/>
    <property type="match status" value="1"/>
</dbReference>
<gene>
    <name evidence="1" type="ORF">ENT52_01530</name>
</gene>
<dbReference type="Pfam" id="PF02515">
    <property type="entry name" value="CoA_transf_3"/>
    <property type="match status" value="1"/>
</dbReference>
<evidence type="ECO:0000313" key="1">
    <source>
        <dbReference type="EMBL" id="HGT82395.1"/>
    </source>
</evidence>
<dbReference type="InterPro" id="IPR050509">
    <property type="entry name" value="CoA-transferase_III"/>
</dbReference>
<dbReference type="AlphaFoldDB" id="A0A7J3M201"/>
<sequence>MLDAKVLEVAFYYPAPFCTRILASLGAEVVKIEPPYGDPARALGEIFAVFNLGKKIVQLDLKTEEGKAKFLEMAEKADVIVEGLRPGTVKKLGIDYETISKINPGIIYCSISAFGQRNRFSRFPAHDVNILGLTGILGICGKGSLSDPNIQLADFASSLVAVIAILSALIERDRTGVGKRIDVSMLRSAMFAVPIHLTSILNGLGMLSALTNNPGYGIYKTKDGYITLGIVAEEHFWRRLCETLGISSVSLIDAINRYEAVRNEIAKKLESLTTKEAIEKLRFADIPAFEVYNVLEIEKLEEAIGEKLIEEIEFQGKKIKVSKLPW</sequence>
<dbReference type="PANTHER" id="PTHR48228:SF5">
    <property type="entry name" value="ALPHA-METHYLACYL-COA RACEMASE"/>
    <property type="match status" value="1"/>
</dbReference>
<proteinExistence type="predicted"/>
<dbReference type="InterPro" id="IPR023606">
    <property type="entry name" value="CoA-Trfase_III_dom_1_sf"/>
</dbReference>
<name>A0A7J3M201_ARCFL</name>
<dbReference type="InterPro" id="IPR003673">
    <property type="entry name" value="CoA-Trfase_fam_III"/>
</dbReference>
<reference evidence="1" key="1">
    <citation type="journal article" date="2020" name="mSystems">
        <title>Genome- and Community-Level Interaction Insights into Carbon Utilization and Element Cycling Functions of Hydrothermarchaeota in Hydrothermal Sediment.</title>
        <authorList>
            <person name="Zhou Z."/>
            <person name="Liu Y."/>
            <person name="Xu W."/>
            <person name="Pan J."/>
            <person name="Luo Z.H."/>
            <person name="Li M."/>
        </authorList>
    </citation>
    <scope>NUCLEOTIDE SEQUENCE [LARGE SCALE GENOMIC DNA]</scope>
    <source>
        <strain evidence="1">SpSt-587</strain>
    </source>
</reference>
<dbReference type="EMBL" id="DSYZ01000035">
    <property type="protein sequence ID" value="HGT82395.1"/>
    <property type="molecule type" value="Genomic_DNA"/>
</dbReference>